<dbReference type="PANTHER" id="PTHR10174">
    <property type="entry name" value="ALPHA-TOCOPHEROL TRANSFER PROTEIN-RELATED"/>
    <property type="match status" value="1"/>
</dbReference>
<dbReference type="GO" id="GO:1902936">
    <property type="term" value="F:phosphatidylinositol bisphosphate binding"/>
    <property type="evidence" value="ECO:0007669"/>
    <property type="project" value="TreeGrafter"/>
</dbReference>
<dbReference type="Pfam" id="PF03765">
    <property type="entry name" value="CRAL_TRIO_N"/>
    <property type="match status" value="1"/>
</dbReference>
<evidence type="ECO:0000313" key="2">
    <source>
        <dbReference type="EMBL" id="CAL1300594.1"/>
    </source>
</evidence>
<feature type="domain" description="CRAL/TRIO N-terminal" evidence="1">
    <location>
        <begin position="115"/>
        <end position="140"/>
    </location>
</feature>
<accession>A0AAV2BXL6</accession>
<organism evidence="2 3">
    <name type="scientific">Larinioides sclopetarius</name>
    <dbReference type="NCBI Taxonomy" id="280406"/>
    <lineage>
        <taxon>Eukaryota</taxon>
        <taxon>Metazoa</taxon>
        <taxon>Ecdysozoa</taxon>
        <taxon>Arthropoda</taxon>
        <taxon>Chelicerata</taxon>
        <taxon>Arachnida</taxon>
        <taxon>Araneae</taxon>
        <taxon>Araneomorphae</taxon>
        <taxon>Entelegynae</taxon>
        <taxon>Araneoidea</taxon>
        <taxon>Araneidae</taxon>
        <taxon>Larinioides</taxon>
    </lineage>
</organism>
<dbReference type="GO" id="GO:0016020">
    <property type="term" value="C:membrane"/>
    <property type="evidence" value="ECO:0007669"/>
    <property type="project" value="TreeGrafter"/>
</dbReference>
<sequence length="201" mass="23417">FLEVSPSSQKCALTKKNTLKYSESLDFLSKEVIMSPSTKMIEKLKQGIHSLDKGVEAKPDESDDEPLSYFIDHLTPAMIEEARTQLNETDETRPKAMEEFKKLIEKEKKLVSIMDEDFLIAFLRARKFNVKKAFKLLQNYWQFRKEYRYIYDETDAESVMKLILKPILGVLRYRDRKGRVVLVFKDSGIPKSMSSNRCSGQ</sequence>
<dbReference type="SMART" id="SM01100">
    <property type="entry name" value="CRAL_TRIO_N"/>
    <property type="match status" value="1"/>
</dbReference>
<dbReference type="PANTHER" id="PTHR10174:SF130">
    <property type="entry name" value="ALPHA-TOCOPHEROL TRANSFER PROTEIN-LIKE"/>
    <property type="match status" value="1"/>
</dbReference>
<name>A0AAV2BXL6_9ARAC</name>
<gene>
    <name evidence="2" type="ORF">LARSCL_LOCUS22021</name>
</gene>
<dbReference type="InterPro" id="IPR036865">
    <property type="entry name" value="CRAL-TRIO_dom_sf"/>
</dbReference>
<comment type="caution">
    <text evidence="2">The sequence shown here is derived from an EMBL/GenBank/DDBJ whole genome shotgun (WGS) entry which is preliminary data.</text>
</comment>
<reference evidence="2 3" key="1">
    <citation type="submission" date="2024-04" db="EMBL/GenBank/DDBJ databases">
        <authorList>
            <person name="Rising A."/>
            <person name="Reimegard J."/>
            <person name="Sonavane S."/>
            <person name="Akerstrom W."/>
            <person name="Nylinder S."/>
            <person name="Hedman E."/>
            <person name="Kallberg Y."/>
        </authorList>
    </citation>
    <scope>NUCLEOTIDE SEQUENCE [LARGE SCALE GENOMIC DNA]</scope>
</reference>
<dbReference type="InterPro" id="IPR011074">
    <property type="entry name" value="CRAL/TRIO_N_dom"/>
</dbReference>
<dbReference type="Gene3D" id="3.40.525.10">
    <property type="entry name" value="CRAL-TRIO lipid binding domain"/>
    <property type="match status" value="1"/>
</dbReference>
<proteinExistence type="predicted"/>
<dbReference type="Proteomes" id="UP001497382">
    <property type="component" value="Unassembled WGS sequence"/>
</dbReference>
<evidence type="ECO:0000259" key="1">
    <source>
        <dbReference type="SMART" id="SM01100"/>
    </source>
</evidence>
<dbReference type="SUPFAM" id="SSF46938">
    <property type="entry name" value="CRAL/TRIO N-terminal domain"/>
    <property type="match status" value="1"/>
</dbReference>
<keyword evidence="3" id="KW-1185">Reference proteome</keyword>
<evidence type="ECO:0000313" key="3">
    <source>
        <dbReference type="Proteomes" id="UP001497382"/>
    </source>
</evidence>
<dbReference type="AlphaFoldDB" id="A0AAV2BXL6"/>
<dbReference type="PRINTS" id="PR00180">
    <property type="entry name" value="CRETINALDHBP"/>
</dbReference>
<dbReference type="InterPro" id="IPR036273">
    <property type="entry name" value="CRAL/TRIO_N_dom_sf"/>
</dbReference>
<dbReference type="EMBL" id="CAXIEN010000565">
    <property type="protein sequence ID" value="CAL1300594.1"/>
    <property type="molecule type" value="Genomic_DNA"/>
</dbReference>
<protein>
    <recommendedName>
        <fullName evidence="1">CRAL/TRIO N-terminal domain-containing protein</fullName>
    </recommendedName>
</protein>
<feature type="non-terminal residue" evidence="2">
    <location>
        <position position="1"/>
    </location>
</feature>